<protein>
    <submittedName>
        <fullName evidence="1">19796_t:CDS:1</fullName>
    </submittedName>
</protein>
<dbReference type="EMBL" id="CAJVQB010018151">
    <property type="protein sequence ID" value="CAG8786717.1"/>
    <property type="molecule type" value="Genomic_DNA"/>
</dbReference>
<evidence type="ECO:0000313" key="1">
    <source>
        <dbReference type="EMBL" id="CAG8786717.1"/>
    </source>
</evidence>
<dbReference type="PANTHER" id="PTHR46954">
    <property type="entry name" value="C2H2-TYPE DOMAIN-CONTAINING PROTEIN"/>
    <property type="match status" value="1"/>
</dbReference>
<accession>A0ABN7VMW3</accession>
<evidence type="ECO:0000313" key="2">
    <source>
        <dbReference type="Proteomes" id="UP000789901"/>
    </source>
</evidence>
<gene>
    <name evidence="1" type="ORF">GMARGA_LOCUS20563</name>
</gene>
<dbReference type="Proteomes" id="UP000789901">
    <property type="component" value="Unassembled WGS sequence"/>
</dbReference>
<dbReference type="PANTHER" id="PTHR46954:SF1">
    <property type="entry name" value="C2H2-TYPE DOMAIN-CONTAINING PROTEIN"/>
    <property type="match status" value="1"/>
</dbReference>
<sequence length="144" mass="16217">MTKNPVLSSKLKLENEFKPILVLLVDGGSDENPRHLKNIKKYCKLFIELNLDYYTIRTHAPGQSAYNFVEHSMSTLLGKLAGIVLPIDNFGSYLSSNGVINNINLTKQNFRAEKAATLLAENNRFLPPMTKGRDGHFLNPIHTF</sequence>
<name>A0ABN7VMW3_GIGMA</name>
<proteinExistence type="predicted"/>
<comment type="caution">
    <text evidence="1">The sequence shown here is derived from an EMBL/GenBank/DDBJ whole genome shotgun (WGS) entry which is preliminary data.</text>
</comment>
<organism evidence="1 2">
    <name type="scientific">Gigaspora margarita</name>
    <dbReference type="NCBI Taxonomy" id="4874"/>
    <lineage>
        <taxon>Eukaryota</taxon>
        <taxon>Fungi</taxon>
        <taxon>Fungi incertae sedis</taxon>
        <taxon>Mucoromycota</taxon>
        <taxon>Glomeromycotina</taxon>
        <taxon>Glomeromycetes</taxon>
        <taxon>Diversisporales</taxon>
        <taxon>Gigasporaceae</taxon>
        <taxon>Gigaspora</taxon>
    </lineage>
</organism>
<keyword evidence="2" id="KW-1185">Reference proteome</keyword>
<reference evidence="1 2" key="1">
    <citation type="submission" date="2021-06" db="EMBL/GenBank/DDBJ databases">
        <authorList>
            <person name="Kallberg Y."/>
            <person name="Tangrot J."/>
            <person name="Rosling A."/>
        </authorList>
    </citation>
    <scope>NUCLEOTIDE SEQUENCE [LARGE SCALE GENOMIC DNA]</scope>
    <source>
        <strain evidence="1 2">120-4 pot B 10/14</strain>
    </source>
</reference>